<name>A0A5B7FMK5_PORTR</name>
<dbReference type="Proteomes" id="UP000324222">
    <property type="component" value="Unassembled WGS sequence"/>
</dbReference>
<comment type="caution">
    <text evidence="2">The sequence shown here is derived from an EMBL/GenBank/DDBJ whole genome shotgun (WGS) entry which is preliminary data.</text>
</comment>
<protein>
    <submittedName>
        <fullName evidence="2">Uncharacterized protein</fullName>
    </submittedName>
</protein>
<proteinExistence type="predicted"/>
<dbReference type="OrthoDB" id="289038at2759"/>
<dbReference type="SUPFAM" id="SSF54236">
    <property type="entry name" value="Ubiquitin-like"/>
    <property type="match status" value="1"/>
</dbReference>
<evidence type="ECO:0000256" key="1">
    <source>
        <dbReference type="SAM" id="MobiDB-lite"/>
    </source>
</evidence>
<dbReference type="EMBL" id="VSRR010007099">
    <property type="protein sequence ID" value="MPC46218.1"/>
    <property type="molecule type" value="Genomic_DNA"/>
</dbReference>
<dbReference type="InterPro" id="IPR029071">
    <property type="entry name" value="Ubiquitin-like_domsf"/>
</dbReference>
<sequence length="160" mass="17873">MRLAKDYEEQFSYEHEIIHVRQVNSVTDIPRRLSGRTRGPSHSLGPRKKPRLATGSGGAGGMPSSSQRLVRASRTFSSTDTIREVQNFIAERTGIWPMLQTLWVCGEEQQKGGEAEGGQPLQLTDDHRAMTLNALRIRPGDTIYFRAALNMSSVPRHDLS</sequence>
<feature type="region of interest" description="Disordered" evidence="1">
    <location>
        <begin position="29"/>
        <end position="69"/>
    </location>
</feature>
<evidence type="ECO:0000313" key="2">
    <source>
        <dbReference type="EMBL" id="MPC46218.1"/>
    </source>
</evidence>
<dbReference type="AlphaFoldDB" id="A0A5B7FMK5"/>
<organism evidence="2 3">
    <name type="scientific">Portunus trituberculatus</name>
    <name type="common">Swimming crab</name>
    <name type="synonym">Neptunus trituberculatus</name>
    <dbReference type="NCBI Taxonomy" id="210409"/>
    <lineage>
        <taxon>Eukaryota</taxon>
        <taxon>Metazoa</taxon>
        <taxon>Ecdysozoa</taxon>
        <taxon>Arthropoda</taxon>
        <taxon>Crustacea</taxon>
        <taxon>Multicrustacea</taxon>
        <taxon>Malacostraca</taxon>
        <taxon>Eumalacostraca</taxon>
        <taxon>Eucarida</taxon>
        <taxon>Decapoda</taxon>
        <taxon>Pleocyemata</taxon>
        <taxon>Brachyura</taxon>
        <taxon>Eubrachyura</taxon>
        <taxon>Portunoidea</taxon>
        <taxon>Portunidae</taxon>
        <taxon>Portuninae</taxon>
        <taxon>Portunus</taxon>
    </lineage>
</organism>
<keyword evidence="3" id="KW-1185">Reference proteome</keyword>
<reference evidence="2 3" key="1">
    <citation type="submission" date="2019-05" db="EMBL/GenBank/DDBJ databases">
        <title>Another draft genome of Portunus trituberculatus and its Hox gene families provides insights of decapod evolution.</title>
        <authorList>
            <person name="Jeong J.-H."/>
            <person name="Song I."/>
            <person name="Kim S."/>
            <person name="Choi T."/>
            <person name="Kim D."/>
            <person name="Ryu S."/>
            <person name="Kim W."/>
        </authorList>
    </citation>
    <scope>NUCLEOTIDE SEQUENCE [LARGE SCALE GENOMIC DNA]</scope>
    <source>
        <tissue evidence="2">Muscle</tissue>
    </source>
</reference>
<gene>
    <name evidence="2" type="ORF">E2C01_039931</name>
</gene>
<accession>A0A5B7FMK5</accession>
<evidence type="ECO:0000313" key="3">
    <source>
        <dbReference type="Proteomes" id="UP000324222"/>
    </source>
</evidence>